<proteinExistence type="predicted"/>
<dbReference type="GeneID" id="66055038"/>
<feature type="transmembrane region" description="Helical" evidence="1">
    <location>
        <begin position="20"/>
        <end position="41"/>
    </location>
</feature>
<dbReference type="Proteomes" id="UP000006906">
    <property type="component" value="Chromosome 10"/>
</dbReference>
<organism evidence="2 3">
    <name type="scientific">Chlamydomonas reinhardtii</name>
    <name type="common">Chlamydomonas smithii</name>
    <dbReference type="NCBI Taxonomy" id="3055"/>
    <lineage>
        <taxon>Eukaryota</taxon>
        <taxon>Viridiplantae</taxon>
        <taxon>Chlorophyta</taxon>
        <taxon>core chlorophytes</taxon>
        <taxon>Chlorophyceae</taxon>
        <taxon>CS clade</taxon>
        <taxon>Chlamydomonadales</taxon>
        <taxon>Chlamydomonadaceae</taxon>
        <taxon>Chlamydomonas</taxon>
    </lineage>
</organism>
<keyword evidence="1" id="KW-0812">Transmembrane</keyword>
<evidence type="ECO:0000313" key="3">
    <source>
        <dbReference type="Proteomes" id="UP000006906"/>
    </source>
</evidence>
<dbReference type="Gramene" id="PNW77608">
    <property type="protein sequence ID" value="PNW77608"/>
    <property type="gene ID" value="CHLRE_10g444183v5"/>
</dbReference>
<gene>
    <name evidence="2" type="ORF">CHLRE_10g444183v5</name>
</gene>
<reference evidence="2 3" key="1">
    <citation type="journal article" date="2007" name="Science">
        <title>The Chlamydomonas genome reveals the evolution of key animal and plant functions.</title>
        <authorList>
            <person name="Merchant S.S."/>
            <person name="Prochnik S.E."/>
            <person name="Vallon O."/>
            <person name="Harris E.H."/>
            <person name="Karpowicz S.J."/>
            <person name="Witman G.B."/>
            <person name="Terry A."/>
            <person name="Salamov A."/>
            <person name="Fritz-Laylin L.K."/>
            <person name="Marechal-Drouard L."/>
            <person name="Marshall W.F."/>
            <person name="Qu L.H."/>
            <person name="Nelson D.R."/>
            <person name="Sanderfoot A.A."/>
            <person name="Spalding M.H."/>
            <person name="Kapitonov V.V."/>
            <person name="Ren Q."/>
            <person name="Ferris P."/>
            <person name="Lindquist E."/>
            <person name="Shapiro H."/>
            <person name="Lucas S.M."/>
            <person name="Grimwood J."/>
            <person name="Schmutz J."/>
            <person name="Cardol P."/>
            <person name="Cerutti H."/>
            <person name="Chanfreau G."/>
            <person name="Chen C.L."/>
            <person name="Cognat V."/>
            <person name="Croft M.T."/>
            <person name="Dent R."/>
            <person name="Dutcher S."/>
            <person name="Fernandez E."/>
            <person name="Fukuzawa H."/>
            <person name="Gonzalez-Ballester D."/>
            <person name="Gonzalez-Halphen D."/>
            <person name="Hallmann A."/>
            <person name="Hanikenne M."/>
            <person name="Hippler M."/>
            <person name="Inwood W."/>
            <person name="Jabbari K."/>
            <person name="Kalanon M."/>
            <person name="Kuras R."/>
            <person name="Lefebvre P.A."/>
            <person name="Lemaire S.D."/>
            <person name="Lobanov A.V."/>
            <person name="Lohr M."/>
            <person name="Manuell A."/>
            <person name="Meier I."/>
            <person name="Mets L."/>
            <person name="Mittag M."/>
            <person name="Mittelmeier T."/>
            <person name="Moroney J.V."/>
            <person name="Moseley J."/>
            <person name="Napoli C."/>
            <person name="Nedelcu A.M."/>
            <person name="Niyogi K."/>
            <person name="Novoselov S.V."/>
            <person name="Paulsen I.T."/>
            <person name="Pazour G."/>
            <person name="Purton S."/>
            <person name="Ral J.P."/>
            <person name="Riano-Pachon D.M."/>
            <person name="Riekhof W."/>
            <person name="Rymarquis L."/>
            <person name="Schroda M."/>
            <person name="Stern D."/>
            <person name="Umen J."/>
            <person name="Willows R."/>
            <person name="Wilson N."/>
            <person name="Zimmer S.L."/>
            <person name="Allmer J."/>
            <person name="Balk J."/>
            <person name="Bisova K."/>
            <person name="Chen C.J."/>
            <person name="Elias M."/>
            <person name="Gendler K."/>
            <person name="Hauser C."/>
            <person name="Lamb M.R."/>
            <person name="Ledford H."/>
            <person name="Long J.C."/>
            <person name="Minagawa J."/>
            <person name="Page M.D."/>
            <person name="Pan J."/>
            <person name="Pootakham W."/>
            <person name="Roje S."/>
            <person name="Rose A."/>
            <person name="Stahlberg E."/>
            <person name="Terauchi A.M."/>
            <person name="Yang P."/>
            <person name="Ball S."/>
            <person name="Bowler C."/>
            <person name="Dieckmann C.L."/>
            <person name="Gladyshev V.N."/>
            <person name="Green P."/>
            <person name="Jorgensen R."/>
            <person name="Mayfield S."/>
            <person name="Mueller-Roeber B."/>
            <person name="Rajamani S."/>
            <person name="Sayre R.T."/>
            <person name="Brokstein P."/>
            <person name="Dubchak I."/>
            <person name="Goodstein D."/>
            <person name="Hornick L."/>
            <person name="Huang Y.W."/>
            <person name="Jhaveri J."/>
            <person name="Luo Y."/>
            <person name="Martinez D."/>
            <person name="Ngau W.C."/>
            <person name="Otillar B."/>
            <person name="Poliakov A."/>
            <person name="Porter A."/>
            <person name="Szajkowski L."/>
            <person name="Werner G."/>
            <person name="Zhou K."/>
            <person name="Grigoriev I.V."/>
            <person name="Rokhsar D.S."/>
            <person name="Grossman A.R."/>
        </authorList>
    </citation>
    <scope>NUCLEOTIDE SEQUENCE [LARGE SCALE GENOMIC DNA]</scope>
    <source>
        <strain evidence="3">CC-503</strain>
    </source>
</reference>
<dbReference type="AlphaFoldDB" id="A0A2K3DAP9"/>
<dbReference type="RefSeq" id="XP_042920240.1">
    <property type="nucleotide sequence ID" value="XM_043066843.1"/>
</dbReference>
<evidence type="ECO:0000313" key="2">
    <source>
        <dbReference type="EMBL" id="PNW77608.1"/>
    </source>
</evidence>
<protein>
    <submittedName>
        <fullName evidence="2">Uncharacterized protein</fullName>
    </submittedName>
</protein>
<sequence length="184" mass="18494">MNMCSLWSDLSVDFLSFGSMLLILGQLTFLVLATTINYVGLRTGAAIKSAMQLTRKSATTALQAKRHGSWPKLLVLGRTGAKANAGGGGGDAVGCRCGWPATAHRVRRATGHYRRPGSQQDAASGAFITASTAAAVTNACGASGCFGSGGGRGLLGLMIAKGSSGGGNADMAEAVAWQAAAGNS</sequence>
<dbReference type="InParanoid" id="A0A2K3DAP9"/>
<evidence type="ECO:0000256" key="1">
    <source>
        <dbReference type="SAM" id="Phobius"/>
    </source>
</evidence>
<dbReference type="PaxDb" id="3055-EDP05588"/>
<accession>A0A2K3DAP9</accession>
<dbReference type="EMBL" id="CM008971">
    <property type="protein sequence ID" value="PNW77608.1"/>
    <property type="molecule type" value="Genomic_DNA"/>
</dbReference>
<keyword evidence="1" id="KW-0472">Membrane</keyword>
<keyword evidence="1" id="KW-1133">Transmembrane helix</keyword>
<dbReference type="KEGG" id="cre:CHLRE_10g444183v5"/>
<name>A0A2K3DAP9_CHLRE</name>
<keyword evidence="3" id="KW-1185">Reference proteome</keyword>